<proteinExistence type="evidence at transcript level"/>
<dbReference type="Pfam" id="PF01393">
    <property type="entry name" value="Chromo_shadow"/>
    <property type="match status" value="1"/>
</dbReference>
<dbReference type="SUPFAM" id="SSF54160">
    <property type="entry name" value="Chromo domain-like"/>
    <property type="match status" value="2"/>
</dbReference>
<dbReference type="InterPro" id="IPR023780">
    <property type="entry name" value="Chromo_domain"/>
</dbReference>
<sequence length="141" mass="16445">MSEVIEVEKIIAVSNRNGKRCYLLKWKNYDSSLNSWEPEEHLNCGALIKNFHKNLKLKEFTQNFQLPMTIKVPIIKDHAYGFDRGLKPQIICGVTKKNDAIYFMIKWDGCDEIDVVPAVQANVKCPQLVIRFYENNFSFEE</sequence>
<dbReference type="FunFam" id="2.40.50.40:FF:000031">
    <property type="entry name" value="Heterochromatin protein 1"/>
    <property type="match status" value="1"/>
</dbReference>
<evidence type="ECO:0000256" key="2">
    <source>
        <dbReference type="ARBA" id="ARBA00022737"/>
    </source>
</evidence>
<dbReference type="InterPro" id="IPR008251">
    <property type="entry name" value="Chromo_shadow_dom"/>
</dbReference>
<keyword evidence="3" id="KW-0539">Nucleus</keyword>
<dbReference type="CDD" id="cd00024">
    <property type="entry name" value="CD_CSD"/>
    <property type="match status" value="1"/>
</dbReference>
<dbReference type="AlphaFoldDB" id="M9NNX2"/>
<dbReference type="InterPro" id="IPR023779">
    <property type="entry name" value="Chromodomain_CS"/>
</dbReference>
<dbReference type="PROSITE" id="PS00598">
    <property type="entry name" value="CHROMO_1"/>
    <property type="match status" value="1"/>
</dbReference>
<dbReference type="Gene3D" id="2.40.50.40">
    <property type="match status" value="2"/>
</dbReference>
<keyword evidence="2" id="KW-0677">Repeat</keyword>
<dbReference type="EMBL" id="JN216839">
    <property type="protein sequence ID" value="AFL48188.1"/>
    <property type="molecule type" value="mRNA"/>
</dbReference>
<evidence type="ECO:0000256" key="3">
    <source>
        <dbReference type="ARBA" id="ARBA00023242"/>
    </source>
</evidence>
<dbReference type="CDD" id="cd00034">
    <property type="entry name" value="CSD"/>
    <property type="match status" value="1"/>
</dbReference>
<gene>
    <name evidence="5" type="primary">HP1-2</name>
</gene>
<dbReference type="Pfam" id="PF00385">
    <property type="entry name" value="Chromo"/>
    <property type="match status" value="1"/>
</dbReference>
<evidence type="ECO:0000256" key="1">
    <source>
        <dbReference type="ARBA" id="ARBA00004123"/>
    </source>
</evidence>
<dbReference type="OrthoDB" id="433924at2759"/>
<dbReference type="GO" id="GO:0005634">
    <property type="term" value="C:nucleus"/>
    <property type="evidence" value="ECO:0007669"/>
    <property type="project" value="UniProtKB-SubCell"/>
</dbReference>
<dbReference type="PANTHER" id="PTHR22812">
    <property type="entry name" value="CHROMOBOX PROTEIN"/>
    <property type="match status" value="1"/>
</dbReference>
<reference evidence="5" key="1">
    <citation type="journal article" date="2013" name="J. Cell Biol.">
        <title>Heterochromatin protein 1 promotes self-renewal and triggers regenerative proliferation in adult stem cells.</title>
        <authorList>
            <person name="Zeng A."/>
            <person name="Li Y.-Q."/>
            <person name="Wang C."/>
            <person name="Han X.-S."/>
            <person name="Li G."/>
            <person name="Wang J.-Y."/>
            <person name="Li D.-S."/>
            <person name="Qin Y.-W."/>
            <person name="Shi Y."/>
            <person name="Brewer G."/>
            <person name="Jing Q."/>
        </authorList>
    </citation>
    <scope>NUCLEOTIDE SEQUENCE</scope>
</reference>
<comment type="subcellular location">
    <subcellularLocation>
        <location evidence="1">Nucleus</location>
    </subcellularLocation>
</comment>
<dbReference type="SMART" id="SM00300">
    <property type="entry name" value="ChSh"/>
    <property type="match status" value="1"/>
</dbReference>
<feature type="domain" description="Chromo" evidence="4">
    <location>
        <begin position="5"/>
        <end position="63"/>
    </location>
</feature>
<organism evidence="5">
    <name type="scientific">Schmidtea mediterranea</name>
    <name type="common">Freshwater planarian flatworm</name>
    <dbReference type="NCBI Taxonomy" id="79327"/>
    <lineage>
        <taxon>Eukaryota</taxon>
        <taxon>Metazoa</taxon>
        <taxon>Spiralia</taxon>
        <taxon>Lophotrochozoa</taxon>
        <taxon>Platyhelminthes</taxon>
        <taxon>Rhabditophora</taxon>
        <taxon>Seriata</taxon>
        <taxon>Tricladida</taxon>
        <taxon>Continenticola</taxon>
        <taxon>Geoplanoidea</taxon>
        <taxon>Dugesiidae</taxon>
        <taxon>Schmidtea</taxon>
    </lineage>
</organism>
<name>M9NNX2_SCHMD</name>
<feature type="domain" description="Chromo" evidence="4">
    <location>
        <begin position="85"/>
        <end position="141"/>
    </location>
</feature>
<protein>
    <submittedName>
        <fullName evidence="5">Heterochromatin protein 1-like protein 2</fullName>
    </submittedName>
</protein>
<dbReference type="GO" id="GO:0000792">
    <property type="term" value="C:heterochromatin"/>
    <property type="evidence" value="ECO:0007669"/>
    <property type="project" value="UniProtKB-ARBA"/>
</dbReference>
<evidence type="ECO:0000313" key="5">
    <source>
        <dbReference type="EMBL" id="AFL48188.1"/>
    </source>
</evidence>
<dbReference type="InterPro" id="IPR016197">
    <property type="entry name" value="Chromo-like_dom_sf"/>
</dbReference>
<dbReference type="InterPro" id="IPR000953">
    <property type="entry name" value="Chromo/chromo_shadow_dom"/>
</dbReference>
<dbReference type="SMART" id="SM00298">
    <property type="entry name" value="CHROMO"/>
    <property type="match status" value="2"/>
</dbReference>
<evidence type="ECO:0000259" key="4">
    <source>
        <dbReference type="PROSITE" id="PS50013"/>
    </source>
</evidence>
<dbReference type="PROSITE" id="PS50013">
    <property type="entry name" value="CHROMO_2"/>
    <property type="match status" value="2"/>
</dbReference>
<accession>M9NNX2</accession>
<dbReference type="InterPro" id="IPR051219">
    <property type="entry name" value="Heterochromatin_chromo-domain"/>
</dbReference>